<proteinExistence type="predicted"/>
<protein>
    <submittedName>
        <fullName evidence="1">Uncharacterized protein</fullName>
    </submittedName>
</protein>
<dbReference type="Proteomes" id="UP000461010">
    <property type="component" value="Unassembled WGS sequence"/>
</dbReference>
<dbReference type="AlphaFoldDB" id="A0A6L4WMZ2"/>
<sequence>MVLLVLFLNASSLSKSKKTLLKKVYFDNQITFYCSNPYEIKRVKNKEKALIVQDSKYYTPRNPYFKSGKENDRAKRVEGTCSFYNNGRYHMKWV</sequence>
<evidence type="ECO:0000313" key="3">
    <source>
        <dbReference type="Proteomes" id="UP000461010"/>
    </source>
</evidence>
<keyword evidence="3" id="KW-1185">Reference proteome</keyword>
<dbReference type="Proteomes" id="UP000472839">
    <property type="component" value="Unassembled WGS sequence"/>
</dbReference>
<organism evidence="1 4">
    <name type="scientific">Poseidonibacter ostreae</name>
    <dbReference type="NCBI Taxonomy" id="2654171"/>
    <lineage>
        <taxon>Bacteria</taxon>
        <taxon>Pseudomonadati</taxon>
        <taxon>Campylobacterota</taxon>
        <taxon>Epsilonproteobacteria</taxon>
        <taxon>Campylobacterales</taxon>
        <taxon>Arcobacteraceae</taxon>
        <taxon>Poseidonibacter</taxon>
    </lineage>
</organism>
<reference evidence="3 4" key="1">
    <citation type="submission" date="2019-10" db="EMBL/GenBank/DDBJ databases">
        <title>Poseidonibacter ostreae sp. nov., isolated from the gut of the Ostrea denselamellosa.</title>
        <authorList>
            <person name="Choi A."/>
        </authorList>
    </citation>
    <scope>NUCLEOTIDE SEQUENCE [LARGE SCALE GENOMIC DNA]</scope>
    <source>
        <strain evidence="1 4">SJOD-M-33</strain>
        <strain evidence="2 3">SJOD-M-5</strain>
    </source>
</reference>
<dbReference type="EMBL" id="WFKK01000092">
    <property type="protein sequence ID" value="KAB7884280.1"/>
    <property type="molecule type" value="Genomic_DNA"/>
</dbReference>
<dbReference type="RefSeq" id="WP_152192244.1">
    <property type="nucleotide sequence ID" value="NZ_WFKI01000086.1"/>
</dbReference>
<evidence type="ECO:0000313" key="4">
    <source>
        <dbReference type="Proteomes" id="UP000472839"/>
    </source>
</evidence>
<accession>A0A6L4WMZ2</accession>
<evidence type="ECO:0000313" key="1">
    <source>
        <dbReference type="EMBL" id="KAB7884280.1"/>
    </source>
</evidence>
<comment type="caution">
    <text evidence="1">The sequence shown here is derived from an EMBL/GenBank/DDBJ whole genome shotgun (WGS) entry which is preliminary data.</text>
</comment>
<dbReference type="EMBL" id="WFKJ01000077">
    <property type="protein sequence ID" value="KAB7886493.1"/>
    <property type="molecule type" value="Genomic_DNA"/>
</dbReference>
<gene>
    <name evidence="2" type="ORF">GBG18_14565</name>
    <name evidence="1" type="ORF">GBG19_16025</name>
</gene>
<evidence type="ECO:0000313" key="2">
    <source>
        <dbReference type="EMBL" id="KAB7886493.1"/>
    </source>
</evidence>
<name>A0A6L4WMZ2_9BACT</name>